<feature type="non-terminal residue" evidence="4">
    <location>
        <position position="1"/>
    </location>
</feature>
<evidence type="ECO:0000259" key="2">
    <source>
        <dbReference type="Pfam" id="PF17936"/>
    </source>
</evidence>
<protein>
    <recommendedName>
        <fullName evidence="6">Bacterial Ig domain-containing protein</fullName>
    </recommendedName>
</protein>
<gene>
    <name evidence="4" type="ORF">CJ255_06070</name>
</gene>
<dbReference type="Pfam" id="PF19077">
    <property type="entry name" value="Big_13"/>
    <property type="match status" value="4"/>
</dbReference>
<accession>A0A2A6RM33</accession>
<proteinExistence type="predicted"/>
<dbReference type="Pfam" id="PF17936">
    <property type="entry name" value="Big_6"/>
    <property type="match status" value="1"/>
</dbReference>
<dbReference type="AlphaFoldDB" id="A0A2A6RM33"/>
<evidence type="ECO:0000259" key="3">
    <source>
        <dbReference type="Pfam" id="PF19077"/>
    </source>
</evidence>
<dbReference type="InterPro" id="IPR041498">
    <property type="entry name" value="Big_6"/>
</dbReference>
<feature type="domain" description="Bacterial Ig-like" evidence="3">
    <location>
        <begin position="129"/>
        <end position="206"/>
    </location>
</feature>
<feature type="domain" description="Bacterial Ig-like" evidence="3">
    <location>
        <begin position="501"/>
        <end position="576"/>
    </location>
</feature>
<dbReference type="NCBIfam" id="NF033510">
    <property type="entry name" value="Ca_tandemer"/>
    <property type="match status" value="6"/>
</dbReference>
<dbReference type="InterPro" id="IPR013783">
    <property type="entry name" value="Ig-like_fold"/>
</dbReference>
<reference evidence="5" key="1">
    <citation type="submission" date="2017-08" db="EMBL/GenBank/DDBJ databases">
        <authorList>
            <person name="Grouzdev D.S."/>
            <person name="Gaisin V.A."/>
            <person name="Rysina M.S."/>
            <person name="Gorlenko V.M."/>
        </authorList>
    </citation>
    <scope>NUCLEOTIDE SEQUENCE [LARGE SCALE GENOMIC DNA]</scope>
    <source>
        <strain evidence="5">Kir15-3F</strain>
    </source>
</reference>
<feature type="region of interest" description="Disordered" evidence="1">
    <location>
        <begin position="113"/>
        <end position="145"/>
    </location>
</feature>
<feature type="region of interest" description="Disordered" evidence="1">
    <location>
        <begin position="172"/>
        <end position="235"/>
    </location>
</feature>
<feature type="compositionally biased region" description="Polar residues" evidence="1">
    <location>
        <begin position="1"/>
        <end position="16"/>
    </location>
</feature>
<dbReference type="InterPro" id="IPR044016">
    <property type="entry name" value="Big_13"/>
</dbReference>
<feature type="compositionally biased region" description="Polar residues" evidence="1">
    <location>
        <begin position="378"/>
        <end position="387"/>
    </location>
</feature>
<feature type="region of interest" description="Disordered" evidence="1">
    <location>
        <begin position="377"/>
        <end position="421"/>
    </location>
</feature>
<feature type="domain" description="Bacterial Ig-like" evidence="3">
    <location>
        <begin position="318"/>
        <end position="391"/>
    </location>
</feature>
<feature type="domain" description="Bacterial Ig" evidence="2">
    <location>
        <begin position="414"/>
        <end position="477"/>
    </location>
</feature>
<evidence type="ECO:0000256" key="1">
    <source>
        <dbReference type="SAM" id="MobiDB-lite"/>
    </source>
</evidence>
<sequence>TGFSVTASNAGGTSPAASVEATVEHAPEAPTVTSPAPGSTVGPRPTFSGSAEPGSTVVVTDAEGNAVCRATANAQGAWSCTPADDLPEGATSFSVTASNAGGESPAASVEATVEHAPEAPTVTSPAPGSTVGPRPTFSGSAAPGSTVVVTDAEGNAVCRATADANGNWRCAPSSDLPEGTNRFSVTATDPQGRTSEATTHEITVDTSDLPSAPTIERPAAGATTSPQPIMSGTAAPGSTVIVEDSAGNELCRARVGANDTWACGSNVVLPDGPQRIHARRIDPQGVSSPQTTRELTVDADAAPDRPLLRQPAADSTVGPRPRFSGVAAPGTTVRVRDAEGNTLCSAFVGSHGIWSCTASQDLPNGPQSLAATVHDTAGKTSPATSRDVTVDGVPPEPPIVTQPAAGATVGERPTFSGTAEPQSTVAVRDRAGNLLCSATADADGAWACASNRDLPAGEGGVEVTATDPVGNRSTANTRDLVVDPSHDPDAAWLNSPASDGTVSPRPTINGVAAPGSTVTVQDAAGTTLCSTTATTNGVWACVPSTPLPEGEQSLRVVVTSPSGATSAATTRSFTVDPTAGPTAPMLISPSPGSSNALRPIFSGNAEPGTTASVEDSLGNLLCRSIVANDGTWSCQPSYDLELGFTQVIISVSDAEGQHSPTITRSFMTFFQVILPIVVVS</sequence>
<feature type="compositionally biased region" description="Polar residues" evidence="1">
    <location>
        <begin position="181"/>
        <end position="197"/>
    </location>
</feature>
<comment type="caution">
    <text evidence="4">The sequence shown here is derived from an EMBL/GenBank/DDBJ whole genome shotgun (WGS) entry which is preliminary data.</text>
</comment>
<dbReference type="EMBL" id="NQWI01000018">
    <property type="protein sequence ID" value="PDW03919.1"/>
    <property type="molecule type" value="Genomic_DNA"/>
</dbReference>
<keyword evidence="5" id="KW-1185">Reference proteome</keyword>
<organism evidence="4 5">
    <name type="scientific">Candidatus Viridilinea mediisalina</name>
    <dbReference type="NCBI Taxonomy" id="2024553"/>
    <lineage>
        <taxon>Bacteria</taxon>
        <taxon>Bacillati</taxon>
        <taxon>Chloroflexota</taxon>
        <taxon>Chloroflexia</taxon>
        <taxon>Chloroflexales</taxon>
        <taxon>Chloroflexineae</taxon>
        <taxon>Oscillochloridaceae</taxon>
        <taxon>Candidatus Viridilinea</taxon>
    </lineage>
</organism>
<evidence type="ECO:0000313" key="5">
    <source>
        <dbReference type="Proteomes" id="UP000220527"/>
    </source>
</evidence>
<evidence type="ECO:0000313" key="4">
    <source>
        <dbReference type="EMBL" id="PDW03919.1"/>
    </source>
</evidence>
<feature type="region of interest" description="Disordered" evidence="1">
    <location>
        <begin position="1"/>
        <end position="53"/>
    </location>
</feature>
<name>A0A2A6RM33_9CHLR</name>
<feature type="domain" description="Bacterial Ig-like" evidence="3">
    <location>
        <begin position="38"/>
        <end position="112"/>
    </location>
</feature>
<dbReference type="Proteomes" id="UP000220527">
    <property type="component" value="Unassembled WGS sequence"/>
</dbReference>
<dbReference type="Gene3D" id="2.60.40.10">
    <property type="entry name" value="Immunoglobulins"/>
    <property type="match status" value="7"/>
</dbReference>
<dbReference type="RefSeq" id="WP_245863217.1">
    <property type="nucleotide sequence ID" value="NZ_NQWI01000018.1"/>
</dbReference>
<evidence type="ECO:0008006" key="6">
    <source>
        <dbReference type="Google" id="ProtNLM"/>
    </source>
</evidence>